<evidence type="ECO:0000313" key="6">
    <source>
        <dbReference type="Proteomes" id="UP000093069"/>
    </source>
</evidence>
<feature type="domain" description="Metalloprotease TldD/E C-terminal" evidence="2">
    <location>
        <begin position="218"/>
        <end position="415"/>
    </location>
</feature>
<reference evidence="5" key="2">
    <citation type="submission" date="2016-01" db="EMBL/GenBank/DDBJ databases">
        <authorList>
            <person name="Oliw E.H."/>
        </authorList>
    </citation>
    <scope>NUCLEOTIDE SEQUENCE</scope>
    <source>
        <strain evidence="5">1</strain>
    </source>
</reference>
<dbReference type="InterPro" id="IPR035068">
    <property type="entry name" value="TldD/PmbA_N"/>
</dbReference>
<dbReference type="Proteomes" id="UP000093069">
    <property type="component" value="Chromosome I"/>
</dbReference>
<dbReference type="EMBL" id="LN999010">
    <property type="protein sequence ID" value="CUX77160.1"/>
    <property type="molecule type" value="Genomic_DNA"/>
</dbReference>
<dbReference type="Proteomes" id="UP000250189">
    <property type="component" value="Chromosome"/>
</dbReference>
<dbReference type="InterPro" id="IPR047657">
    <property type="entry name" value="PmbA"/>
</dbReference>
<evidence type="ECO:0000313" key="4">
    <source>
        <dbReference type="EMBL" id="ASJ15917.1"/>
    </source>
</evidence>
<evidence type="ECO:0000313" key="5">
    <source>
        <dbReference type="EMBL" id="CUX77160.1"/>
    </source>
</evidence>
<reference evidence="6" key="1">
    <citation type="submission" date="2016-01" db="EMBL/GenBank/DDBJ databases">
        <authorList>
            <person name="Vorgias C.E."/>
        </authorList>
    </citation>
    <scope>NUCLEOTIDE SEQUENCE [LARGE SCALE GENOMIC DNA]</scope>
</reference>
<dbReference type="InterPro" id="IPR045569">
    <property type="entry name" value="Metalloprtase-TldD/E_C"/>
</dbReference>
<dbReference type="GO" id="GO:0006508">
    <property type="term" value="P:proteolysis"/>
    <property type="evidence" value="ECO:0007669"/>
    <property type="project" value="InterPro"/>
</dbReference>
<protein>
    <submittedName>
        <fullName evidence="4">Pmba protein (Tlde protein)</fullName>
    </submittedName>
    <submittedName>
        <fullName evidence="5">TldE protein, part of TldE/TldD proteolytic complex</fullName>
    </submittedName>
</protein>
<keyword evidence="7" id="KW-1185">Reference proteome</keyword>
<dbReference type="SUPFAM" id="SSF111283">
    <property type="entry name" value="Putative modulator of DNA gyrase, PmbA/TldD"/>
    <property type="match status" value="1"/>
</dbReference>
<dbReference type="KEGG" id="tch:CHITON_0381"/>
<feature type="domain" description="Metalloprotease TldD/E central" evidence="3">
    <location>
        <begin position="114"/>
        <end position="199"/>
    </location>
</feature>
<dbReference type="STRING" id="54262.CHITON_0381"/>
<dbReference type="GO" id="GO:0008237">
    <property type="term" value="F:metallopeptidase activity"/>
    <property type="evidence" value="ECO:0007669"/>
    <property type="project" value="InterPro"/>
</dbReference>
<evidence type="ECO:0000313" key="7">
    <source>
        <dbReference type="Proteomes" id="UP000250189"/>
    </source>
</evidence>
<evidence type="ECO:0000259" key="2">
    <source>
        <dbReference type="Pfam" id="PF19289"/>
    </source>
</evidence>
<sequence length="421" mass="46530">MIDKLVEILERMNFEWEIYWSKSKVSSIKLRKTRDIEVERATYRTIGGVGVRIRVDGYVGFSYMSGFSDKLEKLESLVKRAYKIAKLGRSEHPGFPTPKRYPNVSGLYDSRIEELTVDTLISWGTALLDAPQNGEASIGFEVREREVLNSNGVEARDKSTEFAISLYVYEKGRGTGSHFGVYRSLPDVDREIEGIKEKALWEFELSSKAKKIDNFTGEVVIEPKALVSILSVFLPNVSAKNVYLGKSRFSKTGEEVASEIFTLVDDPTVDGGPGSYAFDGEGNPGKRKAVIDKGVLKSFLADEKYGRLLGIEGGNASRSYSSPPEIASSNIIVPPGDSKIEEGVFIRSVYGEHTANSITGDFSLNIELGYILKGRDVVPFKGNMLSGNVFEMLRNICEVGKDVETIGGFMAPKVVTYSKIV</sequence>
<dbReference type="GeneID" id="33321291"/>
<feature type="domain" description="Metalloprotease TldD/E N-terminal" evidence="1">
    <location>
        <begin position="16"/>
        <end position="85"/>
    </location>
</feature>
<dbReference type="AlphaFoldDB" id="A0A160VQZ5"/>
<dbReference type="GO" id="GO:0005829">
    <property type="term" value="C:cytosol"/>
    <property type="evidence" value="ECO:0007669"/>
    <property type="project" value="TreeGrafter"/>
</dbReference>
<dbReference type="InterPro" id="IPR002510">
    <property type="entry name" value="Metalloprtase-TldD/E_N"/>
</dbReference>
<evidence type="ECO:0000259" key="1">
    <source>
        <dbReference type="Pfam" id="PF01523"/>
    </source>
</evidence>
<dbReference type="InterPro" id="IPR045570">
    <property type="entry name" value="Metalloprtase-TldD/E_cen_dom"/>
</dbReference>
<dbReference type="InterPro" id="IPR036059">
    <property type="entry name" value="TldD/PmbA_sf"/>
</dbReference>
<reference evidence="4 7" key="3">
    <citation type="submission" date="2016-04" db="EMBL/GenBank/DDBJ databases">
        <title>Complete genome sequence of Thermococcus chitonophagus type strain GC74.</title>
        <authorList>
            <person name="Oger P.M."/>
        </authorList>
    </citation>
    <scope>NUCLEOTIDE SEQUENCE [LARGE SCALE GENOMIC DNA]</scope>
    <source>
        <strain evidence="4 7">GC74</strain>
    </source>
</reference>
<dbReference type="OrthoDB" id="84520at2157"/>
<name>A0A160VQZ5_9EURY</name>
<dbReference type="PANTHER" id="PTHR43421">
    <property type="entry name" value="METALLOPROTEASE PMBA"/>
    <property type="match status" value="1"/>
</dbReference>
<dbReference type="RefSeq" id="WP_068576229.1">
    <property type="nucleotide sequence ID" value="NZ_CP015193.1"/>
</dbReference>
<dbReference type="PANTHER" id="PTHR43421:SF1">
    <property type="entry name" value="METALLOPROTEASE PMBA"/>
    <property type="match status" value="1"/>
</dbReference>
<proteinExistence type="predicted"/>
<dbReference type="Gene3D" id="3.30.2290.10">
    <property type="entry name" value="PmbA/TldD superfamily"/>
    <property type="match status" value="1"/>
</dbReference>
<dbReference type="EMBL" id="CP015193">
    <property type="protein sequence ID" value="ASJ15917.1"/>
    <property type="molecule type" value="Genomic_DNA"/>
</dbReference>
<evidence type="ECO:0000259" key="3">
    <source>
        <dbReference type="Pfam" id="PF19290"/>
    </source>
</evidence>
<dbReference type="Pfam" id="PF01523">
    <property type="entry name" value="PmbA_TldD_1st"/>
    <property type="match status" value="1"/>
</dbReference>
<accession>A0A160VQZ5</accession>
<gene>
    <name evidence="4" type="ORF">A3L04_01920</name>
    <name evidence="5" type="ORF">CHITON_0381</name>
</gene>
<organism evidence="5 6">
    <name type="scientific">Thermococcus chitonophagus</name>
    <dbReference type="NCBI Taxonomy" id="54262"/>
    <lineage>
        <taxon>Archaea</taxon>
        <taxon>Methanobacteriati</taxon>
        <taxon>Methanobacteriota</taxon>
        <taxon>Thermococci</taxon>
        <taxon>Thermococcales</taxon>
        <taxon>Thermococcaceae</taxon>
        <taxon>Thermococcus</taxon>
    </lineage>
</organism>
<dbReference type="Pfam" id="PF19290">
    <property type="entry name" value="PmbA_TldD_2nd"/>
    <property type="match status" value="1"/>
</dbReference>
<dbReference type="Pfam" id="PF19289">
    <property type="entry name" value="PmbA_TldD_3rd"/>
    <property type="match status" value="1"/>
</dbReference>